<dbReference type="Gene3D" id="3.60.15.10">
    <property type="entry name" value="Ribonuclease Z/Hydroxyacylglutathione hydrolase-like"/>
    <property type="match status" value="1"/>
</dbReference>
<protein>
    <recommendedName>
        <fullName evidence="1">Metallo-beta-lactamase domain-containing protein</fullName>
    </recommendedName>
</protein>
<dbReference type="Proteomes" id="UP000435649">
    <property type="component" value="Unassembled WGS sequence"/>
</dbReference>
<dbReference type="PANTHER" id="PTHR42663">
    <property type="entry name" value="HYDROLASE C777.06C-RELATED-RELATED"/>
    <property type="match status" value="1"/>
</dbReference>
<reference evidence="2 3" key="1">
    <citation type="submission" date="2019-08" db="EMBL/GenBank/DDBJ databases">
        <title>In-depth cultivation of the pig gut microbiome towards novel bacterial diversity and tailored functional studies.</title>
        <authorList>
            <person name="Wylensek D."/>
            <person name="Hitch T.C.A."/>
            <person name="Clavel T."/>
        </authorList>
    </citation>
    <scope>NUCLEOTIDE SEQUENCE [LARGE SCALE GENOMIC DNA]</scope>
    <source>
        <strain evidence="2 3">BBE-744-WT-12</strain>
    </source>
</reference>
<organism evidence="2 3">
    <name type="scientific">Victivallis lenta</name>
    <dbReference type="NCBI Taxonomy" id="2606640"/>
    <lineage>
        <taxon>Bacteria</taxon>
        <taxon>Pseudomonadati</taxon>
        <taxon>Lentisphaerota</taxon>
        <taxon>Lentisphaeria</taxon>
        <taxon>Victivallales</taxon>
        <taxon>Victivallaceae</taxon>
        <taxon>Victivallis</taxon>
    </lineage>
</organism>
<dbReference type="SUPFAM" id="SSF56281">
    <property type="entry name" value="Metallo-hydrolase/oxidoreductase"/>
    <property type="match status" value="1"/>
</dbReference>
<evidence type="ECO:0000313" key="2">
    <source>
        <dbReference type="EMBL" id="MST98088.1"/>
    </source>
</evidence>
<evidence type="ECO:0000313" key="3">
    <source>
        <dbReference type="Proteomes" id="UP000435649"/>
    </source>
</evidence>
<dbReference type="InterPro" id="IPR036866">
    <property type="entry name" value="RibonucZ/Hydroxyglut_hydro"/>
</dbReference>
<dbReference type="EMBL" id="VUNS01000015">
    <property type="protein sequence ID" value="MST98088.1"/>
    <property type="molecule type" value="Genomic_DNA"/>
</dbReference>
<dbReference type="InterPro" id="IPR001279">
    <property type="entry name" value="Metallo-B-lactamas"/>
</dbReference>
<keyword evidence="3" id="KW-1185">Reference proteome</keyword>
<dbReference type="AlphaFoldDB" id="A0A844G6K5"/>
<proteinExistence type="predicted"/>
<dbReference type="Pfam" id="PF12706">
    <property type="entry name" value="Lactamase_B_2"/>
    <property type="match status" value="1"/>
</dbReference>
<evidence type="ECO:0000259" key="1">
    <source>
        <dbReference type="Pfam" id="PF12706"/>
    </source>
</evidence>
<sequence length="278" mass="30784">MKLTFLGTAAAEGMPALWCECPTCAEAKKLGGKEIRRRCSYLLDGDTLIDFGPDAFWQSIEFNIDLTAIDRIVFTHAHSDHLTPADLHWRRSPGYSQLKKQLTVIGSRWIFGTIIEHTARVEAVTRLEELNIRPVEARPGEKMTDGTLELLPLRANHAPGLDALIYVFRRGGKSILIANDTGWLCDESWKLLEGMKLDAAVIESTGGTRFADWREGHMGADTSIAFRRRLVDMGCLAPEAPAVVNHFSHNCGALHGDLVDYFTPHGIAVAYDGLTLEV</sequence>
<name>A0A844G6K5_9BACT</name>
<accession>A0A844G6K5</accession>
<dbReference type="PANTHER" id="PTHR42663:SF6">
    <property type="entry name" value="HYDROLASE C777.06C-RELATED"/>
    <property type="match status" value="1"/>
</dbReference>
<comment type="caution">
    <text evidence="2">The sequence shown here is derived from an EMBL/GenBank/DDBJ whole genome shotgun (WGS) entry which is preliminary data.</text>
</comment>
<gene>
    <name evidence="2" type="ORF">FYJ85_13675</name>
</gene>
<feature type="domain" description="Metallo-beta-lactamase" evidence="1">
    <location>
        <begin position="48"/>
        <end position="226"/>
    </location>
</feature>
<dbReference type="RefSeq" id="WP_106051877.1">
    <property type="nucleotide sequence ID" value="NZ_CALXOB010000003.1"/>
</dbReference>